<accession>X0XFA0</accession>
<dbReference type="EMBL" id="BARS01048207">
    <property type="protein sequence ID" value="GAG34067.1"/>
    <property type="molecule type" value="Genomic_DNA"/>
</dbReference>
<feature type="non-terminal residue" evidence="1">
    <location>
        <position position="1"/>
    </location>
</feature>
<gene>
    <name evidence="1" type="ORF">S01H1_72302</name>
</gene>
<proteinExistence type="predicted"/>
<reference evidence="1" key="1">
    <citation type="journal article" date="2014" name="Front. Microbiol.">
        <title>High frequency of phylogenetically diverse reductive dehalogenase-homologous genes in deep subseafloor sedimentary metagenomes.</title>
        <authorList>
            <person name="Kawai M."/>
            <person name="Futagami T."/>
            <person name="Toyoda A."/>
            <person name="Takaki Y."/>
            <person name="Nishi S."/>
            <person name="Hori S."/>
            <person name="Arai W."/>
            <person name="Tsubouchi T."/>
            <person name="Morono Y."/>
            <person name="Uchiyama I."/>
            <person name="Ito T."/>
            <person name="Fujiyama A."/>
            <person name="Inagaki F."/>
            <person name="Takami H."/>
        </authorList>
    </citation>
    <scope>NUCLEOTIDE SEQUENCE</scope>
    <source>
        <strain evidence="1">Expedition CK06-06</strain>
    </source>
</reference>
<evidence type="ECO:0000313" key="1">
    <source>
        <dbReference type="EMBL" id="GAG34067.1"/>
    </source>
</evidence>
<comment type="caution">
    <text evidence="1">The sequence shown here is derived from an EMBL/GenBank/DDBJ whole genome shotgun (WGS) entry which is preliminary data.</text>
</comment>
<name>X0XFA0_9ZZZZ</name>
<organism evidence="1">
    <name type="scientific">marine sediment metagenome</name>
    <dbReference type="NCBI Taxonomy" id="412755"/>
    <lineage>
        <taxon>unclassified sequences</taxon>
        <taxon>metagenomes</taxon>
        <taxon>ecological metagenomes</taxon>
    </lineage>
</organism>
<dbReference type="AlphaFoldDB" id="X0XFA0"/>
<sequence length="57" mass="6807">EQIGEFRYKYTSFLGQATHLNNDQDRWFMTREVIKDITPKYDKGLIQENGVILPFQL</sequence>
<protein>
    <submittedName>
        <fullName evidence="1">Uncharacterized protein</fullName>
    </submittedName>
</protein>